<evidence type="ECO:0000256" key="4">
    <source>
        <dbReference type="SAM" id="MobiDB-lite"/>
    </source>
</evidence>
<dbReference type="Proteomes" id="UP000826234">
    <property type="component" value="Unassembled WGS sequence"/>
</dbReference>
<accession>A0ABQ7T0K3</accession>
<feature type="domain" description="Nucleoplasmin core" evidence="5">
    <location>
        <begin position="21"/>
        <end position="121"/>
    </location>
</feature>
<evidence type="ECO:0000313" key="7">
    <source>
        <dbReference type="Proteomes" id="UP000826234"/>
    </source>
</evidence>
<dbReference type="InterPro" id="IPR036824">
    <property type="entry name" value="Nucleoplasmin_core_dom_sf"/>
</dbReference>
<evidence type="ECO:0000256" key="3">
    <source>
        <dbReference type="ARBA" id="ARBA00023242"/>
    </source>
</evidence>
<dbReference type="PANTHER" id="PTHR22747">
    <property type="entry name" value="NUCLEOPLASMIN"/>
    <property type="match status" value="1"/>
</dbReference>
<reference evidence="6 7" key="1">
    <citation type="journal article" date="2022" name="Gigascience">
        <title>A chromosome-level genome assembly and annotation of the desert horned lizard, Phrynosoma platyrhinos, provides insight into chromosomal rearrangements among reptiles.</title>
        <authorList>
            <person name="Koochekian N."/>
            <person name="Ascanio A."/>
            <person name="Farleigh K."/>
            <person name="Card D.C."/>
            <person name="Schield D.R."/>
            <person name="Castoe T.A."/>
            <person name="Jezkova T."/>
        </authorList>
    </citation>
    <scope>NUCLEOTIDE SEQUENCE [LARGE SCALE GENOMIC DNA]</scope>
    <source>
        <strain evidence="6">NK-2021</strain>
    </source>
</reference>
<evidence type="ECO:0000313" key="6">
    <source>
        <dbReference type="EMBL" id="KAH0623178.1"/>
    </source>
</evidence>
<evidence type="ECO:0000256" key="1">
    <source>
        <dbReference type="ARBA" id="ARBA00004123"/>
    </source>
</evidence>
<name>A0ABQ7T0K3_PHRPL</name>
<dbReference type="InterPro" id="IPR024057">
    <property type="entry name" value="Nucleoplasmin_core_dom"/>
</dbReference>
<keyword evidence="7" id="KW-1185">Reference proteome</keyword>
<dbReference type="SUPFAM" id="SSF69203">
    <property type="entry name" value="Nucleoplasmin-like core domain"/>
    <property type="match status" value="1"/>
</dbReference>
<dbReference type="Gene3D" id="2.60.120.340">
    <property type="entry name" value="Nucleoplasmin core domain"/>
    <property type="match status" value="1"/>
</dbReference>
<feature type="compositionally biased region" description="Acidic residues" evidence="4">
    <location>
        <begin position="126"/>
        <end position="172"/>
    </location>
</feature>
<protein>
    <recommendedName>
        <fullName evidence="5">Nucleoplasmin core domain-containing protein</fullName>
    </recommendedName>
</protein>
<sequence>MSFLSLSSRSFSTDEKPVVVLWGCELNDTIRKCIVEVDDDLLEHLVYLKTVSLGEDADDKPHVVAVESKNMASSLKPVPLVSLRHSVLPMTCLDGFEFIPPVTFILKSGTGPVYLHGEHLILEDVSDYEPTEEDVPPDEGEDDTEQGNPEEEEAQEANEEEVEMETANDETETANAEMEAEEATKQR</sequence>
<comment type="similarity">
    <text evidence="2">Belongs to the nucleoplasmin family.</text>
</comment>
<comment type="caution">
    <text evidence="6">The sequence shown here is derived from an EMBL/GenBank/DDBJ whole genome shotgun (WGS) entry which is preliminary data.</text>
</comment>
<dbReference type="InterPro" id="IPR004301">
    <property type="entry name" value="Nucleoplasmin"/>
</dbReference>
<organism evidence="6 7">
    <name type="scientific">Phrynosoma platyrhinos</name>
    <name type="common">Desert horned lizard</name>
    <dbReference type="NCBI Taxonomy" id="52577"/>
    <lineage>
        <taxon>Eukaryota</taxon>
        <taxon>Metazoa</taxon>
        <taxon>Chordata</taxon>
        <taxon>Craniata</taxon>
        <taxon>Vertebrata</taxon>
        <taxon>Euteleostomi</taxon>
        <taxon>Lepidosauria</taxon>
        <taxon>Squamata</taxon>
        <taxon>Bifurcata</taxon>
        <taxon>Unidentata</taxon>
        <taxon>Episquamata</taxon>
        <taxon>Toxicofera</taxon>
        <taxon>Iguania</taxon>
        <taxon>Phrynosomatidae</taxon>
        <taxon>Phrynosomatinae</taxon>
        <taxon>Phrynosoma</taxon>
    </lineage>
</organism>
<keyword evidence="3" id="KW-0539">Nucleus</keyword>
<gene>
    <name evidence="6" type="ORF">JD844_031218</name>
</gene>
<evidence type="ECO:0000256" key="2">
    <source>
        <dbReference type="ARBA" id="ARBA00010744"/>
    </source>
</evidence>
<dbReference type="PANTHER" id="PTHR22747:SF39">
    <property type="entry name" value="NUCLEOPLASMIN CORE DOMAIN-CONTAINING PROTEIN"/>
    <property type="match status" value="1"/>
</dbReference>
<dbReference type="EMBL" id="JAIPUX010003283">
    <property type="protein sequence ID" value="KAH0623178.1"/>
    <property type="molecule type" value="Genomic_DNA"/>
</dbReference>
<dbReference type="Pfam" id="PF03066">
    <property type="entry name" value="Nucleoplasmin"/>
    <property type="match status" value="1"/>
</dbReference>
<evidence type="ECO:0000259" key="5">
    <source>
        <dbReference type="Pfam" id="PF03066"/>
    </source>
</evidence>
<comment type="subcellular location">
    <subcellularLocation>
        <location evidence="1">Nucleus</location>
    </subcellularLocation>
</comment>
<feature type="region of interest" description="Disordered" evidence="4">
    <location>
        <begin position="126"/>
        <end position="187"/>
    </location>
</feature>
<proteinExistence type="inferred from homology"/>